<evidence type="ECO:0000313" key="4">
    <source>
        <dbReference type="Proteomes" id="UP000193969"/>
    </source>
</evidence>
<dbReference type="Proteomes" id="UP000278252">
    <property type="component" value="Unassembled WGS sequence"/>
</dbReference>
<reference evidence="4" key="2">
    <citation type="submission" date="2017-04" db="EMBL/GenBank/DDBJ databases">
        <authorList>
            <person name="Varghese N."/>
            <person name="Submissions S."/>
        </authorList>
    </citation>
    <scope>NUCLEOTIDE SEQUENCE [LARGE SCALE GENOMIC DNA]</scope>
    <source>
        <strain evidence="4">FDF-1</strain>
    </source>
</reference>
<evidence type="ECO:0000313" key="2">
    <source>
        <dbReference type="EMBL" id="RNI10084.1"/>
    </source>
</evidence>
<accession>A0A1X7P0H2</accession>
<evidence type="ECO:0000256" key="1">
    <source>
        <dbReference type="SAM" id="Coils"/>
    </source>
</evidence>
<reference evidence="3" key="1">
    <citation type="submission" date="2017-04" db="EMBL/GenBank/DDBJ databases">
        <authorList>
            <person name="Afonso C.L."/>
            <person name="Miller P.J."/>
            <person name="Scott M.A."/>
            <person name="Spackman E."/>
            <person name="Goraichik I."/>
            <person name="Dimitrov K.M."/>
            <person name="Suarez D.L."/>
            <person name="Swayne D.E."/>
        </authorList>
    </citation>
    <scope>NUCLEOTIDE SEQUENCE [LARGE SCALE GENOMIC DNA]</scope>
    <source>
        <strain evidence="3">FDF-1</strain>
    </source>
</reference>
<dbReference type="EMBL" id="FXBN01000004">
    <property type="protein sequence ID" value="SMH44235.1"/>
    <property type="molecule type" value="Genomic_DNA"/>
</dbReference>
<proteinExistence type="predicted"/>
<dbReference type="AlphaFoldDB" id="A0A1X7P0H2"/>
<organism evidence="3 4">
    <name type="scientific">Methanohalophilus portucalensis FDF-1</name>
    <dbReference type="NCBI Taxonomy" id="523843"/>
    <lineage>
        <taxon>Archaea</taxon>
        <taxon>Methanobacteriati</taxon>
        <taxon>Methanobacteriota</taxon>
        <taxon>Stenosarchaea group</taxon>
        <taxon>Methanomicrobia</taxon>
        <taxon>Methanosarcinales</taxon>
        <taxon>Methanosarcinaceae</taxon>
        <taxon>Methanohalophilus</taxon>
    </lineage>
</organism>
<dbReference type="RefSeq" id="WP_085503703.1">
    <property type="nucleotide sequence ID" value="NZ_FXBN01000004.1"/>
</dbReference>
<dbReference type="Proteomes" id="UP000193969">
    <property type="component" value="Unassembled WGS sequence"/>
</dbReference>
<evidence type="ECO:0000313" key="5">
    <source>
        <dbReference type="Proteomes" id="UP000278252"/>
    </source>
</evidence>
<name>A0A1X7P0H2_9EURY</name>
<reference evidence="2 5" key="3">
    <citation type="submission" date="2018-10" db="EMBL/GenBank/DDBJ databases">
        <title>Cultivation of a novel Methanohalophilus strain from Kebrit Deep of the Red Sea and a genomic comparison of members of the genus Methanohalophilus.</title>
        <authorList>
            <person name="Guan Y."/>
            <person name="Ngugi D.K."/>
            <person name="Stingl U."/>
        </authorList>
    </citation>
    <scope>NUCLEOTIDE SEQUENCE [LARGE SCALE GENOMIC DNA]</scope>
    <source>
        <strain evidence="2 5">DSM 7471</strain>
    </source>
</reference>
<sequence length="113" mass="12831">MEKIKKMGLLGATALIGAGLAAMSEERIREFVKTRVKEGAISKDEGKVLVEDLVSETRKQRWNLEKNVVERLHNTLQTADKELADYADSIDEMKIRELEGELEKMKSLRKGDK</sequence>
<evidence type="ECO:0000313" key="3">
    <source>
        <dbReference type="EMBL" id="SMH44235.1"/>
    </source>
</evidence>
<dbReference type="EMBL" id="RJJH01000013">
    <property type="protein sequence ID" value="RNI10084.1"/>
    <property type="molecule type" value="Genomic_DNA"/>
</dbReference>
<gene>
    <name evidence="2" type="ORF">EFE41_08515</name>
    <name evidence="3" type="ORF">SAMN06264941_2041</name>
</gene>
<keyword evidence="1" id="KW-0175">Coiled coil</keyword>
<dbReference type="OrthoDB" id="142485at2157"/>
<protein>
    <submittedName>
        <fullName evidence="3">Polyhydroxyalkanoate synthesis regulator phasin</fullName>
    </submittedName>
</protein>
<feature type="coiled-coil region" evidence="1">
    <location>
        <begin position="69"/>
        <end position="96"/>
    </location>
</feature>
<keyword evidence="4" id="KW-1185">Reference proteome</keyword>